<evidence type="ECO:0000313" key="2">
    <source>
        <dbReference type="Proteomes" id="UP000828048"/>
    </source>
</evidence>
<organism evidence="1 2">
    <name type="scientific">Vaccinium darrowii</name>
    <dbReference type="NCBI Taxonomy" id="229202"/>
    <lineage>
        <taxon>Eukaryota</taxon>
        <taxon>Viridiplantae</taxon>
        <taxon>Streptophyta</taxon>
        <taxon>Embryophyta</taxon>
        <taxon>Tracheophyta</taxon>
        <taxon>Spermatophyta</taxon>
        <taxon>Magnoliopsida</taxon>
        <taxon>eudicotyledons</taxon>
        <taxon>Gunneridae</taxon>
        <taxon>Pentapetalae</taxon>
        <taxon>asterids</taxon>
        <taxon>Ericales</taxon>
        <taxon>Ericaceae</taxon>
        <taxon>Vaccinioideae</taxon>
        <taxon>Vaccinieae</taxon>
        <taxon>Vaccinium</taxon>
    </lineage>
</organism>
<name>A0ACB7YJ76_9ERIC</name>
<reference evidence="1 2" key="1">
    <citation type="journal article" date="2021" name="Hortic Res">
        <title>High-quality reference genome and annotation aids understanding of berry development for evergreen blueberry (Vaccinium darrowii).</title>
        <authorList>
            <person name="Yu J."/>
            <person name="Hulse-Kemp A.M."/>
            <person name="Babiker E."/>
            <person name="Staton M."/>
        </authorList>
    </citation>
    <scope>NUCLEOTIDE SEQUENCE [LARGE SCALE GENOMIC DNA]</scope>
    <source>
        <strain evidence="2">cv. NJ 8807/NJ 8810</strain>
        <tissue evidence="1">Young leaf</tissue>
    </source>
</reference>
<dbReference type="EMBL" id="CM037158">
    <property type="protein sequence ID" value="KAH7853204.1"/>
    <property type="molecule type" value="Genomic_DNA"/>
</dbReference>
<keyword evidence="2" id="KW-1185">Reference proteome</keyword>
<protein>
    <submittedName>
        <fullName evidence="1">Uncharacterized protein</fullName>
    </submittedName>
</protein>
<evidence type="ECO:0000313" key="1">
    <source>
        <dbReference type="EMBL" id="KAH7853204.1"/>
    </source>
</evidence>
<sequence length="425" mass="47252">MKPPQSTSMDAQQPTAVVHPLPLPTADDGAPSSPQQFNVLLPVSLHVTFSIKWLSYMMKLALEPLQVSYLFLSSGKLLELQPGRALSTMEISFEKECPKRGGGLPHSSREGFYKKMKQIVVLIEARLKNGEEEDAGVEEVEVGVVQEVGAEVEVVVGGEGVGEVDKTDYAKYAAGVIWNSEGLILTVAHSVPKNHAGIYYRLIHDTEFSEVEVVAKDDARDLAILRPKAKREPMNFLKLADWNDVINPGTEIFSICHPDLIFFTYEIGYVSHNCIFSDRKRGAMDYATCVTKTYRGRIVADVADSFDLEFGGVLEGYDPNLRIIQIEDFNGDRGSSGGPIFDCQGKLIGLIGFRYLGYSFGIHFQEVKEFVKNNLKEFDGGKGETGGRSGGEEKKQRRGNEGKGKRKKKRYEAAVEERKRQSIRM</sequence>
<dbReference type="Proteomes" id="UP000828048">
    <property type="component" value="Chromosome 8"/>
</dbReference>
<gene>
    <name evidence="1" type="ORF">Vadar_034768</name>
</gene>
<accession>A0ACB7YJ76</accession>
<proteinExistence type="predicted"/>
<comment type="caution">
    <text evidence="1">The sequence shown here is derived from an EMBL/GenBank/DDBJ whole genome shotgun (WGS) entry which is preliminary data.</text>
</comment>